<dbReference type="CDD" id="cd03039">
    <property type="entry name" value="GST_N_Sigma_like"/>
    <property type="match status" value="1"/>
</dbReference>
<dbReference type="InterPro" id="IPR004045">
    <property type="entry name" value="Glutathione_S-Trfase_N"/>
</dbReference>
<dbReference type="Pfam" id="PF14497">
    <property type="entry name" value="GST_C_3"/>
    <property type="match status" value="1"/>
</dbReference>
<dbReference type="SUPFAM" id="SSF47616">
    <property type="entry name" value="GST C-terminal domain-like"/>
    <property type="match status" value="1"/>
</dbReference>
<gene>
    <name evidence="8" type="primary">LOC117240517</name>
</gene>
<dbReference type="SUPFAM" id="SSF52833">
    <property type="entry name" value="Thioredoxin-like"/>
    <property type="match status" value="1"/>
</dbReference>
<evidence type="ECO:0000256" key="1">
    <source>
        <dbReference type="ARBA" id="ARBA00012452"/>
    </source>
</evidence>
<evidence type="ECO:0000313" key="7">
    <source>
        <dbReference type="Proteomes" id="UP000504631"/>
    </source>
</evidence>
<feature type="domain" description="GST N-terminal" evidence="5">
    <location>
        <begin position="5"/>
        <end position="141"/>
    </location>
</feature>
<evidence type="ECO:0000256" key="2">
    <source>
        <dbReference type="ARBA" id="ARBA00022679"/>
    </source>
</evidence>
<dbReference type="PROSITE" id="PS50405">
    <property type="entry name" value="GST_CTER"/>
    <property type="match status" value="1"/>
</dbReference>
<dbReference type="CDD" id="cd03192">
    <property type="entry name" value="GST_C_Sigma_like"/>
    <property type="match status" value="1"/>
</dbReference>
<reference evidence="8" key="1">
    <citation type="submission" date="2025-08" db="UniProtKB">
        <authorList>
            <consortium name="RefSeq"/>
        </authorList>
    </citation>
    <scope>IDENTIFICATION</scope>
    <source>
        <tissue evidence="8">Muscle</tissue>
    </source>
</reference>
<evidence type="ECO:0000259" key="5">
    <source>
        <dbReference type="PROSITE" id="PS50404"/>
    </source>
</evidence>
<dbReference type="InterPro" id="IPR036249">
    <property type="entry name" value="Thioredoxin-like_sf"/>
</dbReference>
<dbReference type="Gene3D" id="1.20.1050.10">
    <property type="match status" value="2"/>
</dbReference>
<dbReference type="Pfam" id="PF02798">
    <property type="entry name" value="GST_N"/>
    <property type="match status" value="1"/>
</dbReference>
<dbReference type="Gene3D" id="1.20.1050.130">
    <property type="match status" value="1"/>
</dbReference>
<keyword evidence="7" id="KW-1185">Reference proteome</keyword>
<organism evidence="7 8">
    <name type="scientific">Bombus vosnesenskii</name>
    <dbReference type="NCBI Taxonomy" id="207650"/>
    <lineage>
        <taxon>Eukaryota</taxon>
        <taxon>Metazoa</taxon>
        <taxon>Ecdysozoa</taxon>
        <taxon>Arthropoda</taxon>
        <taxon>Hexapoda</taxon>
        <taxon>Insecta</taxon>
        <taxon>Pterygota</taxon>
        <taxon>Neoptera</taxon>
        <taxon>Endopterygota</taxon>
        <taxon>Hymenoptera</taxon>
        <taxon>Apocrita</taxon>
        <taxon>Aculeata</taxon>
        <taxon>Apoidea</taxon>
        <taxon>Anthophila</taxon>
        <taxon>Apidae</taxon>
        <taxon>Bombus</taxon>
        <taxon>Pyrobombus</taxon>
    </lineage>
</organism>
<feature type="domain" description="GST C-terminal" evidence="6">
    <location>
        <begin position="143"/>
        <end position="313"/>
    </location>
</feature>
<dbReference type="Gene3D" id="3.40.30.10">
    <property type="entry name" value="Glutaredoxin"/>
    <property type="match status" value="1"/>
</dbReference>
<name>A0A6J3LAN8_9HYME</name>
<keyword evidence="2" id="KW-0808">Transferase</keyword>
<dbReference type="PANTHER" id="PTHR11571">
    <property type="entry name" value="GLUTATHIONE S-TRANSFERASE"/>
    <property type="match status" value="1"/>
</dbReference>
<dbReference type="AlphaFoldDB" id="A0A6J3LAN8"/>
<dbReference type="PANTHER" id="PTHR11571:SF224">
    <property type="entry name" value="HEMATOPOIETIC PROSTAGLANDIN D SYNTHASE"/>
    <property type="match status" value="1"/>
</dbReference>
<accession>A0A6J3LAN8</accession>
<dbReference type="GO" id="GO:0006749">
    <property type="term" value="P:glutathione metabolic process"/>
    <property type="evidence" value="ECO:0007669"/>
    <property type="project" value="TreeGrafter"/>
</dbReference>
<dbReference type="PROSITE" id="PS50404">
    <property type="entry name" value="GST_NTER"/>
    <property type="match status" value="1"/>
</dbReference>
<comment type="similarity">
    <text evidence="3">Belongs to the GST superfamily. Sigma family.</text>
</comment>
<dbReference type="InterPro" id="IPR010987">
    <property type="entry name" value="Glutathione-S-Trfase_C-like"/>
</dbReference>
<dbReference type="EC" id="2.5.1.18" evidence="1"/>
<protein>
    <recommendedName>
        <fullName evidence="1">glutathione transferase</fullName>
        <ecNumber evidence="1">2.5.1.18</ecNumber>
    </recommendedName>
</protein>
<dbReference type="Proteomes" id="UP000504631">
    <property type="component" value="Unplaced"/>
</dbReference>
<evidence type="ECO:0000259" key="6">
    <source>
        <dbReference type="PROSITE" id="PS50405"/>
    </source>
</evidence>
<comment type="catalytic activity">
    <reaction evidence="4">
        <text>RX + glutathione = an S-substituted glutathione + a halide anion + H(+)</text>
        <dbReference type="Rhea" id="RHEA:16437"/>
        <dbReference type="ChEBI" id="CHEBI:15378"/>
        <dbReference type="ChEBI" id="CHEBI:16042"/>
        <dbReference type="ChEBI" id="CHEBI:17792"/>
        <dbReference type="ChEBI" id="CHEBI:57925"/>
        <dbReference type="ChEBI" id="CHEBI:90779"/>
        <dbReference type="EC" id="2.5.1.18"/>
    </reaction>
</comment>
<evidence type="ECO:0000256" key="3">
    <source>
        <dbReference type="ARBA" id="ARBA00038317"/>
    </source>
</evidence>
<proteinExistence type="inferred from homology"/>
<dbReference type="GO" id="GO:0004364">
    <property type="term" value="F:glutathione transferase activity"/>
    <property type="evidence" value="ECO:0007669"/>
    <property type="project" value="UniProtKB-EC"/>
</dbReference>
<dbReference type="InterPro" id="IPR004046">
    <property type="entry name" value="GST_C"/>
</dbReference>
<sequence>MSDEHTYKLIYFNARGRAEHIRYIFAYTGIEYTDERIPEELWPEYKDCKREESIFTFIVQLSDICHLLKLFCFIYSQERNGLGSCVVISYRSFPSTQCSYEPCLFLAMPYKKLPVLEIDGKPVAQSNAVARYLARKYDLMGKDEWDAMICDELVDTLGDLKQGECNIEESKENEEIVGTMRGYSFFHNLFSLRLGGKTQMNVTVGFIYVSAICYYRMEEDPEKKEARKNQLLNETIPFYLTKFDQIIGENEGYIIPSITTWADFVFAAALENYEYMFGAPALDKYPALRALKKRIHRIPAISDWLIRRPFTNS</sequence>
<dbReference type="RefSeq" id="XP_033362422.1">
    <property type="nucleotide sequence ID" value="XM_033506531.1"/>
</dbReference>
<evidence type="ECO:0000313" key="8">
    <source>
        <dbReference type="RefSeq" id="XP_033362422.1"/>
    </source>
</evidence>
<dbReference type="KEGG" id="bvk:117240517"/>
<dbReference type="GeneID" id="117240517"/>
<dbReference type="InterPro" id="IPR036282">
    <property type="entry name" value="Glutathione-S-Trfase_C_sf"/>
</dbReference>
<evidence type="ECO:0000256" key="4">
    <source>
        <dbReference type="ARBA" id="ARBA00047960"/>
    </source>
</evidence>
<dbReference type="InterPro" id="IPR050213">
    <property type="entry name" value="GST_superfamily"/>
</dbReference>